<proteinExistence type="predicted"/>
<name>A0ACC0KYJ5_CHOFU</name>
<evidence type="ECO:0000313" key="1">
    <source>
        <dbReference type="EMBL" id="KAI8441414.1"/>
    </source>
</evidence>
<organism evidence="1 2">
    <name type="scientific">Choristoneura fumiferana</name>
    <name type="common">Spruce budworm moth</name>
    <name type="synonym">Archips fumiferana</name>
    <dbReference type="NCBI Taxonomy" id="7141"/>
    <lineage>
        <taxon>Eukaryota</taxon>
        <taxon>Metazoa</taxon>
        <taxon>Ecdysozoa</taxon>
        <taxon>Arthropoda</taxon>
        <taxon>Hexapoda</taxon>
        <taxon>Insecta</taxon>
        <taxon>Pterygota</taxon>
        <taxon>Neoptera</taxon>
        <taxon>Endopterygota</taxon>
        <taxon>Lepidoptera</taxon>
        <taxon>Glossata</taxon>
        <taxon>Ditrysia</taxon>
        <taxon>Tortricoidea</taxon>
        <taxon>Tortricidae</taxon>
        <taxon>Tortricinae</taxon>
        <taxon>Choristoneura</taxon>
    </lineage>
</organism>
<dbReference type="EMBL" id="CM046127">
    <property type="protein sequence ID" value="KAI8441414.1"/>
    <property type="molecule type" value="Genomic_DNA"/>
</dbReference>
<protein>
    <submittedName>
        <fullName evidence="1">Uncharacterized protein</fullName>
    </submittedName>
</protein>
<sequence length="72" mass="7954">MLGPVARISNQLGRNVMLKSIRHGSHGGIPGENLPFGINNRARLTWNFFWFVGSGISAPFLITLFQINKSNS</sequence>
<comment type="caution">
    <text evidence="1">The sequence shown here is derived from an EMBL/GenBank/DDBJ whole genome shotgun (WGS) entry which is preliminary data.</text>
</comment>
<reference evidence="1 2" key="1">
    <citation type="journal article" date="2022" name="Genome Biol. Evol.">
        <title>The Spruce Budworm Genome: Reconstructing the Evolutionary History of Antifreeze Proteins.</title>
        <authorList>
            <person name="Beliveau C."/>
            <person name="Gagne P."/>
            <person name="Picq S."/>
            <person name="Vernygora O."/>
            <person name="Keeling C.I."/>
            <person name="Pinkney K."/>
            <person name="Doucet D."/>
            <person name="Wen F."/>
            <person name="Johnston J.S."/>
            <person name="Maaroufi H."/>
            <person name="Boyle B."/>
            <person name="Laroche J."/>
            <person name="Dewar K."/>
            <person name="Juretic N."/>
            <person name="Blackburn G."/>
            <person name="Nisole A."/>
            <person name="Brunet B."/>
            <person name="Brandao M."/>
            <person name="Lumley L."/>
            <person name="Duan J."/>
            <person name="Quan G."/>
            <person name="Lucarotti C.J."/>
            <person name="Roe A.D."/>
            <person name="Sperling F.A.H."/>
            <person name="Levesque R.C."/>
            <person name="Cusson M."/>
        </authorList>
    </citation>
    <scope>NUCLEOTIDE SEQUENCE [LARGE SCALE GENOMIC DNA]</scope>
    <source>
        <strain evidence="1">Glfc:IPQL:Cfum</strain>
    </source>
</reference>
<gene>
    <name evidence="1" type="ORF">MSG28_015024</name>
</gene>
<keyword evidence="2" id="KW-1185">Reference proteome</keyword>
<dbReference type="Proteomes" id="UP001064048">
    <property type="component" value="Chromosome 27"/>
</dbReference>
<evidence type="ECO:0000313" key="2">
    <source>
        <dbReference type="Proteomes" id="UP001064048"/>
    </source>
</evidence>
<accession>A0ACC0KYJ5</accession>